<gene>
    <name evidence="2" type="ORF">C1S65_19985</name>
</gene>
<dbReference type="Pfam" id="PF04909">
    <property type="entry name" value="Amidohydro_2"/>
    <property type="match status" value="1"/>
</dbReference>
<sequence>MPQTPVSPFTAIDSHAHVFSRGLNLAAERRYAPTYDAPLGDYLAQLAGHGFSHGVLVQPSFLGTDNSYLLAALQTAPRQLRGVVMLEPGVARDTLEQMARLGVRGVRLNLMGQALPDLRDAGWRPLLELIGDLGWHVELHRQVADIPALVRALQPYGVDIVIDHFGRPDARLGLGQPGFAELLTLGGQGKVWVKVSGIYRLGGAPGQNLDFARQALCALEAHYGADRLMWGSDWPHTQHESVMSFTAVVEQFDALGCSASLRRALLVDTARGLFGFA</sequence>
<evidence type="ECO:0000313" key="2">
    <source>
        <dbReference type="EMBL" id="AXA26277.1"/>
    </source>
</evidence>
<dbReference type="SUPFAM" id="SSF51556">
    <property type="entry name" value="Metallo-dependent hydrolases"/>
    <property type="match status" value="1"/>
</dbReference>
<dbReference type="InterPro" id="IPR006680">
    <property type="entry name" value="Amidohydro-rel"/>
</dbReference>
<dbReference type="AlphaFoldDB" id="A0AAD0L894"/>
<evidence type="ECO:0000259" key="1">
    <source>
        <dbReference type="Pfam" id="PF04909"/>
    </source>
</evidence>
<dbReference type="PANTHER" id="PTHR35563:SF2">
    <property type="entry name" value="BARREL METAL-DEPENDENT HYDROLASE, PUTATIVE (AFU_ORTHOLOGUE AFUA_1G16240)-RELATED"/>
    <property type="match status" value="1"/>
</dbReference>
<protein>
    <recommendedName>
        <fullName evidence="1">Amidohydrolase-related domain-containing protein</fullName>
    </recommendedName>
</protein>
<accession>A0AAD0L894</accession>
<proteinExistence type="predicted"/>
<dbReference type="GO" id="GO:0016787">
    <property type="term" value="F:hydrolase activity"/>
    <property type="evidence" value="ECO:0007669"/>
    <property type="project" value="InterPro"/>
</dbReference>
<feature type="domain" description="Amidohydrolase-related" evidence="1">
    <location>
        <begin position="12"/>
        <end position="276"/>
    </location>
</feature>
<name>A0AAD0L894_PSEPU</name>
<organism evidence="2 3">
    <name type="scientific">Pseudomonas putida</name>
    <name type="common">Arthrobacter siderocapsulatus</name>
    <dbReference type="NCBI Taxonomy" id="303"/>
    <lineage>
        <taxon>Bacteria</taxon>
        <taxon>Pseudomonadati</taxon>
        <taxon>Pseudomonadota</taxon>
        <taxon>Gammaproteobacteria</taxon>
        <taxon>Pseudomonadales</taxon>
        <taxon>Pseudomonadaceae</taxon>
        <taxon>Pseudomonas</taxon>
    </lineage>
</organism>
<dbReference type="InterPro" id="IPR052358">
    <property type="entry name" value="Aro_Compnd_Degr_Hydrolases"/>
</dbReference>
<evidence type="ECO:0000313" key="3">
    <source>
        <dbReference type="Proteomes" id="UP000251617"/>
    </source>
</evidence>
<reference evidence="2 3" key="1">
    <citation type="submission" date="2018-06" db="EMBL/GenBank/DDBJ databases">
        <title>The genome of Pseudomonas putida NX-1, a lignin degrader.</title>
        <authorList>
            <person name="Xu Z."/>
        </authorList>
    </citation>
    <scope>NUCLEOTIDE SEQUENCE [LARGE SCALE GENOMIC DNA]</scope>
    <source>
        <strain evidence="2 3">NX-1</strain>
    </source>
</reference>
<dbReference type="EMBL" id="CP030750">
    <property type="protein sequence ID" value="AXA26277.1"/>
    <property type="molecule type" value="Genomic_DNA"/>
</dbReference>
<dbReference type="InterPro" id="IPR032466">
    <property type="entry name" value="Metal_Hydrolase"/>
</dbReference>
<dbReference type="Gene3D" id="3.20.20.140">
    <property type="entry name" value="Metal-dependent hydrolases"/>
    <property type="match status" value="1"/>
</dbReference>
<dbReference type="PANTHER" id="PTHR35563">
    <property type="entry name" value="BARREL METAL-DEPENDENT HYDROLASE, PUTATIVE (AFU_ORTHOLOGUE AFUA_1G16240)-RELATED"/>
    <property type="match status" value="1"/>
</dbReference>
<dbReference type="Proteomes" id="UP000251617">
    <property type="component" value="Chromosome"/>
</dbReference>